<dbReference type="PANTHER" id="PTHR43736:SF1">
    <property type="entry name" value="DIHYDRONEOPTERIN TRIPHOSPHATE DIPHOSPHATASE"/>
    <property type="match status" value="1"/>
</dbReference>
<dbReference type="PROSITE" id="PS51462">
    <property type="entry name" value="NUDIX"/>
    <property type="match status" value="1"/>
</dbReference>
<dbReference type="AlphaFoldDB" id="A0A1G1WI06"/>
<dbReference type="InterPro" id="IPR000086">
    <property type="entry name" value="NUDIX_hydrolase_dom"/>
</dbReference>
<dbReference type="SUPFAM" id="SSF55811">
    <property type="entry name" value="Nudix"/>
    <property type="match status" value="1"/>
</dbReference>
<evidence type="ECO:0000259" key="3">
    <source>
        <dbReference type="PROSITE" id="PS51462"/>
    </source>
</evidence>
<dbReference type="InterPro" id="IPR020084">
    <property type="entry name" value="NUDIX_hydrolase_CS"/>
</dbReference>
<evidence type="ECO:0000313" key="4">
    <source>
        <dbReference type="EMBL" id="OGY27359.1"/>
    </source>
</evidence>
<evidence type="ECO:0000256" key="2">
    <source>
        <dbReference type="RuleBase" id="RU003476"/>
    </source>
</evidence>
<protein>
    <recommendedName>
        <fullName evidence="3">Nudix hydrolase domain-containing protein</fullName>
    </recommendedName>
</protein>
<dbReference type="PRINTS" id="PR00502">
    <property type="entry name" value="NUDIXFAMILY"/>
</dbReference>
<dbReference type="GO" id="GO:0016787">
    <property type="term" value="F:hydrolase activity"/>
    <property type="evidence" value="ECO:0007669"/>
    <property type="project" value="UniProtKB-KW"/>
</dbReference>
<sequence>MFYQNPKPAVGVFIVERNKILLAKRAIEPFKGWWDSIGGFMEEGEAPAETAIREAKEETGLDIELLEILGIGNDKYEDYSTVPISYLGKINGGKLKPADDVAELKWFTLEHLPSNISFEGNKKILKILQERYTQ</sequence>
<comment type="caution">
    <text evidence="4">The sequence shown here is derived from an EMBL/GenBank/DDBJ whole genome shotgun (WGS) entry which is preliminary data.</text>
</comment>
<dbReference type="InterPro" id="IPR020476">
    <property type="entry name" value="Nudix_hydrolase"/>
</dbReference>
<evidence type="ECO:0000313" key="5">
    <source>
        <dbReference type="Proteomes" id="UP000176645"/>
    </source>
</evidence>
<reference evidence="4 5" key="1">
    <citation type="journal article" date="2016" name="Nat. Commun.">
        <title>Thousands of microbial genomes shed light on interconnected biogeochemical processes in an aquifer system.</title>
        <authorList>
            <person name="Anantharaman K."/>
            <person name="Brown C.T."/>
            <person name="Hug L.A."/>
            <person name="Sharon I."/>
            <person name="Castelle C.J."/>
            <person name="Probst A.J."/>
            <person name="Thomas B.C."/>
            <person name="Singh A."/>
            <person name="Wilkins M.J."/>
            <person name="Karaoz U."/>
            <person name="Brodie E.L."/>
            <person name="Williams K.H."/>
            <person name="Hubbard S.S."/>
            <person name="Banfield J.F."/>
        </authorList>
    </citation>
    <scope>NUCLEOTIDE SEQUENCE [LARGE SCALE GENOMIC DNA]</scope>
</reference>
<accession>A0A1G1WI06</accession>
<name>A0A1G1WI06_9BACT</name>
<dbReference type="PROSITE" id="PS00893">
    <property type="entry name" value="NUDIX_BOX"/>
    <property type="match status" value="1"/>
</dbReference>
<proteinExistence type="inferred from homology"/>
<evidence type="ECO:0000256" key="1">
    <source>
        <dbReference type="ARBA" id="ARBA00022801"/>
    </source>
</evidence>
<dbReference type="Pfam" id="PF00293">
    <property type="entry name" value="NUDIX"/>
    <property type="match status" value="1"/>
</dbReference>
<dbReference type="InterPro" id="IPR015797">
    <property type="entry name" value="NUDIX_hydrolase-like_dom_sf"/>
</dbReference>
<dbReference type="EMBL" id="MHCU01000040">
    <property type="protein sequence ID" value="OGY27359.1"/>
    <property type="molecule type" value="Genomic_DNA"/>
</dbReference>
<dbReference type="Gene3D" id="3.90.79.10">
    <property type="entry name" value="Nucleoside Triphosphate Pyrophosphohydrolase"/>
    <property type="match status" value="1"/>
</dbReference>
<gene>
    <name evidence="4" type="ORF">A2Z42_01620</name>
</gene>
<feature type="domain" description="Nudix hydrolase" evidence="3">
    <location>
        <begin position="5"/>
        <end position="129"/>
    </location>
</feature>
<dbReference type="PANTHER" id="PTHR43736">
    <property type="entry name" value="ADP-RIBOSE PYROPHOSPHATASE"/>
    <property type="match status" value="1"/>
</dbReference>
<organism evidence="4 5">
    <name type="scientific">Candidatus Woykebacteria bacterium RBG_19FT_COMBO_43_10</name>
    <dbReference type="NCBI Taxonomy" id="1802598"/>
    <lineage>
        <taxon>Bacteria</taxon>
        <taxon>Candidatus Woykeibacteriota</taxon>
    </lineage>
</organism>
<comment type="similarity">
    <text evidence="2">Belongs to the Nudix hydrolase family.</text>
</comment>
<keyword evidence="1 2" id="KW-0378">Hydrolase</keyword>
<dbReference type="Proteomes" id="UP000176645">
    <property type="component" value="Unassembled WGS sequence"/>
</dbReference>